<protein>
    <submittedName>
        <fullName evidence="7">Penicillin-binding protein 2</fullName>
    </submittedName>
</protein>
<organism evidence="7 8">
    <name type="scientific">Fundicoccus culcitae</name>
    <dbReference type="NCBI Taxonomy" id="2969821"/>
    <lineage>
        <taxon>Bacteria</taxon>
        <taxon>Bacillati</taxon>
        <taxon>Bacillota</taxon>
        <taxon>Bacilli</taxon>
        <taxon>Lactobacillales</taxon>
        <taxon>Aerococcaceae</taxon>
        <taxon>Fundicoccus</taxon>
    </lineage>
</organism>
<keyword evidence="4" id="KW-1133">Transmembrane helix</keyword>
<evidence type="ECO:0000259" key="5">
    <source>
        <dbReference type="Pfam" id="PF00905"/>
    </source>
</evidence>
<evidence type="ECO:0000256" key="4">
    <source>
        <dbReference type="SAM" id="Phobius"/>
    </source>
</evidence>
<dbReference type="InterPro" id="IPR005311">
    <property type="entry name" value="PBP_dimer"/>
</dbReference>
<dbReference type="EMBL" id="CP102453">
    <property type="protein sequence ID" value="UUX34002.1"/>
    <property type="molecule type" value="Genomic_DNA"/>
</dbReference>
<gene>
    <name evidence="7" type="ORF">NRE15_14140</name>
</gene>
<dbReference type="PANTHER" id="PTHR30627:SF26">
    <property type="entry name" value="PENICILLIN-BINDING PROTEIN 2B"/>
    <property type="match status" value="1"/>
</dbReference>
<dbReference type="InterPro" id="IPR012338">
    <property type="entry name" value="Beta-lactam/transpept-like"/>
</dbReference>
<evidence type="ECO:0000256" key="2">
    <source>
        <dbReference type="ARBA" id="ARBA00007171"/>
    </source>
</evidence>
<dbReference type="SUPFAM" id="SSF56519">
    <property type="entry name" value="Penicillin binding protein dimerisation domain"/>
    <property type="match status" value="1"/>
</dbReference>
<feature type="transmembrane region" description="Helical" evidence="4">
    <location>
        <begin position="12"/>
        <end position="30"/>
    </location>
</feature>
<evidence type="ECO:0000256" key="1">
    <source>
        <dbReference type="ARBA" id="ARBA00004162"/>
    </source>
</evidence>
<dbReference type="Gene3D" id="3.40.710.10">
    <property type="entry name" value="DD-peptidase/beta-lactamase superfamily"/>
    <property type="match status" value="1"/>
</dbReference>
<evidence type="ECO:0000259" key="6">
    <source>
        <dbReference type="Pfam" id="PF03717"/>
    </source>
</evidence>
<dbReference type="RefSeq" id="WP_313793504.1">
    <property type="nucleotide sequence ID" value="NZ_CP102453.1"/>
</dbReference>
<name>A0ABY5P5L6_9LACT</name>
<sequence length="570" mass="63690">MKIRNTRENHNILLLAIFAILTLLVLLIRFGELTIAKQSNGVDLVSYDQTHDQNRSSITNAKRGTIFDSSGQPIALDATSYSIYAVLRSSWSDNVVEDVDKTAEALAKHLDLSRDEILDILLNFEASQVEFGTAGINLSPQTKEAIEAENLPGIILVSSTHRQYINDVFASHLIGYAIPSLEANDSQATILEGQIGIEAAYDERLSGEAIYSQQEAEGIYSDSLLGEDIYLTLEGRIQNYLEDLMDQVYNRYLPKELNAYLVELDTGKLLAASQRPTFQLSTREGIETEWRNFIVQESDEPGSTIKILTLAMAKELDLYDDNETFKSGSVEVYDQTVRDYNLYGWGDITFQEGLVHSSNVGMVYLVQRIGLERWVEILEDFGFGQSTESNLPNESSGYLQFDNPVSIMMSGFGQSFSATPMQLMQAYTTIGNEGEMLKIQYLDHIGDRNDSSYEVQSLGQKISPETARYILDSMVLTVEHPEGTARPFYNNDVRIAAKTGTAEIADAENGGYLTGPNDFYHSVVAFYPAEDPQYMVYLSMQQPSQSYGLNGSQILAQIFHPLVEYSLINQ</sequence>
<evidence type="ECO:0000313" key="8">
    <source>
        <dbReference type="Proteomes" id="UP001315967"/>
    </source>
</evidence>
<reference evidence="7 8" key="1">
    <citation type="submission" date="2022-08" db="EMBL/GenBank/DDBJ databases">
        <title>Aerococcaceae sp. nov isolated from spoiled eye mask.</title>
        <authorList>
            <person name="Zhou G."/>
            <person name="Xie X.-B."/>
            <person name="Shi Q.-S."/>
            <person name="Wang Y.-S."/>
            <person name="Wen X."/>
            <person name="Peng H."/>
            <person name="Yang X.-J."/>
            <person name="Tao H.-B."/>
            <person name="Huang X.-M."/>
        </authorList>
    </citation>
    <scope>NUCLEOTIDE SEQUENCE [LARGE SCALE GENOMIC DNA]</scope>
    <source>
        <strain evidence="8">DM20194951</strain>
    </source>
</reference>
<keyword evidence="8" id="KW-1185">Reference proteome</keyword>
<feature type="domain" description="Penicillin-binding protein dimerisation" evidence="6">
    <location>
        <begin position="59"/>
        <end position="213"/>
    </location>
</feature>
<dbReference type="Proteomes" id="UP001315967">
    <property type="component" value="Chromosome"/>
</dbReference>
<dbReference type="Gene3D" id="3.90.1310.10">
    <property type="entry name" value="Penicillin-binding protein 2a (Domain 2)"/>
    <property type="match status" value="1"/>
</dbReference>
<dbReference type="InterPro" id="IPR036138">
    <property type="entry name" value="PBP_dimer_sf"/>
</dbReference>
<evidence type="ECO:0000313" key="7">
    <source>
        <dbReference type="EMBL" id="UUX34002.1"/>
    </source>
</evidence>
<proteinExistence type="inferred from homology"/>
<evidence type="ECO:0000256" key="3">
    <source>
        <dbReference type="ARBA" id="ARBA00023136"/>
    </source>
</evidence>
<dbReference type="Gene3D" id="3.30.70.2110">
    <property type="match status" value="1"/>
</dbReference>
<accession>A0ABY5P5L6</accession>
<dbReference type="SUPFAM" id="SSF56601">
    <property type="entry name" value="beta-lactamase/transpeptidase-like"/>
    <property type="match status" value="1"/>
</dbReference>
<dbReference type="InterPro" id="IPR050515">
    <property type="entry name" value="Beta-lactam/transpept"/>
</dbReference>
<dbReference type="Pfam" id="PF00905">
    <property type="entry name" value="Transpeptidase"/>
    <property type="match status" value="1"/>
</dbReference>
<dbReference type="InterPro" id="IPR001460">
    <property type="entry name" value="PCN-bd_Tpept"/>
</dbReference>
<dbReference type="Pfam" id="PF03717">
    <property type="entry name" value="PBP_dimer"/>
    <property type="match status" value="1"/>
</dbReference>
<dbReference type="PANTHER" id="PTHR30627">
    <property type="entry name" value="PEPTIDOGLYCAN D,D-TRANSPEPTIDASE"/>
    <property type="match status" value="1"/>
</dbReference>
<keyword evidence="4" id="KW-0812">Transmembrane</keyword>
<feature type="domain" description="Penicillin-binding protein transpeptidase" evidence="5">
    <location>
        <begin position="260"/>
        <end position="562"/>
    </location>
</feature>
<comment type="similarity">
    <text evidence="2">Belongs to the transpeptidase family.</text>
</comment>
<keyword evidence="3 4" id="KW-0472">Membrane</keyword>
<comment type="subcellular location">
    <subcellularLocation>
        <location evidence="1">Cell membrane</location>
        <topology evidence="1">Single-pass membrane protein</topology>
    </subcellularLocation>
</comment>